<evidence type="ECO:0000313" key="10">
    <source>
        <dbReference type="EMBL" id="NZA00801.1"/>
    </source>
</evidence>
<proteinExistence type="inferred from homology"/>
<evidence type="ECO:0000256" key="3">
    <source>
        <dbReference type="ARBA" id="ARBA00022519"/>
    </source>
</evidence>
<dbReference type="FunFam" id="3.40.50.300:FF:000230">
    <property type="entry name" value="Lipoprotein-releasing system ATP-binding protein LolD"/>
    <property type="match status" value="1"/>
</dbReference>
<evidence type="ECO:0000256" key="5">
    <source>
        <dbReference type="ARBA" id="ARBA00022840"/>
    </source>
</evidence>
<accession>A0A853IT32</accession>
<dbReference type="InterPro" id="IPR003439">
    <property type="entry name" value="ABC_transporter-like_ATP-bd"/>
</dbReference>
<gene>
    <name evidence="8 10" type="primary">lolD</name>
    <name evidence="10" type="ORF">H0I39_01630</name>
</gene>
<sequence length="237" mass="25200">MNSEAVHAYSASAKAVLEAQAVTKRFHEGPLDVTVLHGVDLAVNAGETLAIVGQSGSGKSTLLHLLGGLDAPTTGSVRLMGHDFSGLSPAAQGALRNTHLGFVYQFHHLLPEFSALENVAMPLWIRRQSREEAARVAERMLGQVGLASRVHHRPAELSGGERQRVAIARALVTQPACVLADEPTGNLDRATADAVFALMMELARNHGTAFVLVTHDDALAARCGRALRLDRGRLDGA</sequence>
<keyword evidence="2 8" id="KW-1003">Cell membrane</keyword>
<comment type="caution">
    <text evidence="10">The sequence shown here is derived from an EMBL/GenBank/DDBJ whole genome shotgun (WGS) entry which is preliminary data.</text>
</comment>
<dbReference type="InterPro" id="IPR003593">
    <property type="entry name" value="AAA+_ATPase"/>
</dbReference>
<dbReference type="EC" id="7.6.2.-" evidence="8"/>
<dbReference type="GO" id="GO:0005886">
    <property type="term" value="C:plasma membrane"/>
    <property type="evidence" value="ECO:0007669"/>
    <property type="project" value="UniProtKB-SubCell"/>
</dbReference>
<dbReference type="NCBIfam" id="TIGR02211">
    <property type="entry name" value="LolD_lipo_ex"/>
    <property type="match status" value="1"/>
</dbReference>
<dbReference type="SUPFAM" id="SSF52540">
    <property type="entry name" value="P-loop containing nucleoside triphosphate hydrolases"/>
    <property type="match status" value="1"/>
</dbReference>
<dbReference type="InterPro" id="IPR017871">
    <property type="entry name" value="ABC_transporter-like_CS"/>
</dbReference>
<feature type="domain" description="ABC transporter" evidence="9">
    <location>
        <begin position="17"/>
        <end position="237"/>
    </location>
</feature>
<dbReference type="AlphaFoldDB" id="A0A853IT32"/>
<keyword evidence="6 8" id="KW-1278">Translocase</keyword>
<evidence type="ECO:0000256" key="4">
    <source>
        <dbReference type="ARBA" id="ARBA00022741"/>
    </source>
</evidence>
<keyword evidence="11" id="KW-1185">Reference proteome</keyword>
<dbReference type="CDD" id="cd03255">
    <property type="entry name" value="ABC_MJ0796_LolCDE_FtsE"/>
    <property type="match status" value="1"/>
</dbReference>
<dbReference type="RefSeq" id="WP_180549340.1">
    <property type="nucleotide sequence ID" value="NZ_JACCKX010000001.1"/>
</dbReference>
<comment type="function">
    <text evidence="8">Part of the ABC transporter complex LolCDE involved in the translocation of mature outer membrane-directed lipoproteins, from the inner membrane to the periplasmic chaperone, LolA. Responsible for the formation of the LolA-lipoprotein complex in an ATP-dependent manner.</text>
</comment>
<name>A0A853IT32_9BURK</name>
<dbReference type="PANTHER" id="PTHR24220">
    <property type="entry name" value="IMPORT ATP-BINDING PROTEIN"/>
    <property type="match status" value="1"/>
</dbReference>
<dbReference type="GO" id="GO:0044874">
    <property type="term" value="P:lipoprotein localization to outer membrane"/>
    <property type="evidence" value="ECO:0007669"/>
    <property type="project" value="TreeGrafter"/>
</dbReference>
<dbReference type="GO" id="GO:0016887">
    <property type="term" value="F:ATP hydrolysis activity"/>
    <property type="evidence" value="ECO:0007669"/>
    <property type="project" value="InterPro"/>
</dbReference>
<evidence type="ECO:0000256" key="2">
    <source>
        <dbReference type="ARBA" id="ARBA00022475"/>
    </source>
</evidence>
<evidence type="ECO:0000256" key="1">
    <source>
        <dbReference type="ARBA" id="ARBA00022448"/>
    </source>
</evidence>
<protein>
    <recommendedName>
        <fullName evidence="8">Lipoprotein-releasing system ATP-binding protein LolD</fullName>
        <ecNumber evidence="8">7.6.2.-</ecNumber>
    </recommendedName>
</protein>
<evidence type="ECO:0000256" key="6">
    <source>
        <dbReference type="ARBA" id="ARBA00022967"/>
    </source>
</evidence>
<keyword evidence="7 8" id="KW-0472">Membrane</keyword>
<dbReference type="InterPro" id="IPR017911">
    <property type="entry name" value="MacB-like_ATP-bd"/>
</dbReference>
<organism evidence="10 11">
    <name type="scientific">Ottowia beijingensis</name>
    <dbReference type="NCBI Taxonomy" id="1207057"/>
    <lineage>
        <taxon>Bacteria</taxon>
        <taxon>Pseudomonadati</taxon>
        <taxon>Pseudomonadota</taxon>
        <taxon>Betaproteobacteria</taxon>
        <taxon>Burkholderiales</taxon>
        <taxon>Comamonadaceae</taxon>
        <taxon>Ottowia</taxon>
    </lineage>
</organism>
<evidence type="ECO:0000256" key="7">
    <source>
        <dbReference type="ARBA" id="ARBA00023136"/>
    </source>
</evidence>
<dbReference type="GO" id="GO:0022857">
    <property type="term" value="F:transmembrane transporter activity"/>
    <property type="evidence" value="ECO:0007669"/>
    <property type="project" value="TreeGrafter"/>
</dbReference>
<comment type="subcellular location">
    <subcellularLocation>
        <location evidence="8">Cell inner membrane</location>
        <topology evidence="8">Peripheral membrane protein</topology>
    </subcellularLocation>
</comment>
<dbReference type="SMART" id="SM00382">
    <property type="entry name" value="AAA"/>
    <property type="match status" value="1"/>
</dbReference>
<dbReference type="Gene3D" id="3.40.50.300">
    <property type="entry name" value="P-loop containing nucleotide triphosphate hydrolases"/>
    <property type="match status" value="1"/>
</dbReference>
<keyword evidence="5 8" id="KW-0067">ATP-binding</keyword>
<dbReference type="Pfam" id="PF00005">
    <property type="entry name" value="ABC_tran"/>
    <property type="match status" value="1"/>
</dbReference>
<reference evidence="10 11" key="1">
    <citation type="submission" date="2020-07" db="EMBL/GenBank/DDBJ databases">
        <authorList>
            <person name="Maaloum M."/>
        </authorList>
    </citation>
    <scope>NUCLEOTIDE SEQUENCE [LARGE SCALE GENOMIC DNA]</scope>
    <source>
        <strain evidence="10 11">GCS-AN-3</strain>
    </source>
</reference>
<dbReference type="InterPro" id="IPR015854">
    <property type="entry name" value="ABC_transpr_LolD-like"/>
</dbReference>
<keyword evidence="3 8" id="KW-0997">Cell inner membrane</keyword>
<keyword evidence="10" id="KW-0449">Lipoprotein</keyword>
<dbReference type="PROSITE" id="PS50893">
    <property type="entry name" value="ABC_TRANSPORTER_2"/>
    <property type="match status" value="1"/>
</dbReference>
<evidence type="ECO:0000259" key="9">
    <source>
        <dbReference type="PROSITE" id="PS50893"/>
    </source>
</evidence>
<dbReference type="Proteomes" id="UP000589716">
    <property type="component" value="Unassembled WGS sequence"/>
</dbReference>
<dbReference type="InterPro" id="IPR011924">
    <property type="entry name" value="LolD_lipo_ATP-bd"/>
</dbReference>
<dbReference type="PROSITE" id="PS00211">
    <property type="entry name" value="ABC_TRANSPORTER_1"/>
    <property type="match status" value="1"/>
</dbReference>
<keyword evidence="4 8" id="KW-0547">Nucleotide-binding</keyword>
<comment type="similarity">
    <text evidence="8">Belongs to the ABC transporter superfamily. Lipoprotein translocase (TC 3.A.1.125) family.</text>
</comment>
<dbReference type="EMBL" id="JACCKX010000001">
    <property type="protein sequence ID" value="NZA00801.1"/>
    <property type="molecule type" value="Genomic_DNA"/>
</dbReference>
<dbReference type="GO" id="GO:0005524">
    <property type="term" value="F:ATP binding"/>
    <property type="evidence" value="ECO:0007669"/>
    <property type="project" value="UniProtKB-UniRule"/>
</dbReference>
<comment type="subunit">
    <text evidence="8">The complex is composed of two ATP-binding proteins (LolD) and two transmembrane proteins (LolC and LolE).</text>
</comment>
<dbReference type="PANTHER" id="PTHR24220:SF689">
    <property type="entry name" value="LIPOPROTEIN-RELEASING SYSTEM ATP-BINDING PROTEIN LOLD"/>
    <property type="match status" value="1"/>
</dbReference>
<dbReference type="GO" id="GO:0089705">
    <property type="term" value="P:protein localization to outer membrane"/>
    <property type="evidence" value="ECO:0007669"/>
    <property type="project" value="TreeGrafter"/>
</dbReference>
<evidence type="ECO:0000256" key="8">
    <source>
        <dbReference type="RuleBase" id="RU367068"/>
    </source>
</evidence>
<evidence type="ECO:0000313" key="11">
    <source>
        <dbReference type="Proteomes" id="UP000589716"/>
    </source>
</evidence>
<dbReference type="InterPro" id="IPR027417">
    <property type="entry name" value="P-loop_NTPase"/>
</dbReference>
<keyword evidence="1 8" id="KW-0813">Transport</keyword>